<dbReference type="OrthoDB" id="47603at2"/>
<evidence type="ECO:0000313" key="2">
    <source>
        <dbReference type="Proteomes" id="UP000069771"/>
    </source>
</evidence>
<dbReference type="CDD" id="cd09910">
    <property type="entry name" value="NGN-insert_like"/>
    <property type="match status" value="1"/>
</dbReference>
<dbReference type="RefSeq" id="WP_067558439.1">
    <property type="nucleotide sequence ID" value="NZ_CP011391.1"/>
</dbReference>
<dbReference type="GeneID" id="78478611"/>
<name>A0A140DWW5_9FIRM</name>
<dbReference type="KEGG" id="fro:AALO17_20080"/>
<proteinExistence type="predicted"/>
<evidence type="ECO:0000313" key="1">
    <source>
        <dbReference type="EMBL" id="AMK55142.1"/>
    </source>
</evidence>
<reference evidence="1 2" key="1">
    <citation type="journal article" date="2016" name="Gut Pathog.">
        <title>Whole genome sequencing of "Faecalibaculum rodentium" ALO17, isolated from C57BL/6J laboratory mouse feces.</title>
        <authorList>
            <person name="Lim S."/>
            <person name="Chang D.H."/>
            <person name="Ahn S."/>
            <person name="Kim B.C."/>
        </authorList>
    </citation>
    <scope>NUCLEOTIDE SEQUENCE [LARGE SCALE GENOMIC DNA]</scope>
    <source>
        <strain evidence="1 2">Alo17</strain>
    </source>
</reference>
<protein>
    <submittedName>
        <fullName evidence="1">Uncharacterized protein</fullName>
    </submittedName>
</protein>
<dbReference type="AlphaFoldDB" id="A0A140DWW5"/>
<dbReference type="STRING" id="1702221.AALO17_20080"/>
<dbReference type="Gene3D" id="2.60.320.10">
    <property type="entry name" value="N-utilization substance G protein NusG, insert domain"/>
    <property type="match status" value="1"/>
</dbReference>
<dbReference type="EMBL" id="CP011391">
    <property type="protein sequence ID" value="AMK55142.1"/>
    <property type="molecule type" value="Genomic_DNA"/>
</dbReference>
<sequence length="119" mass="12968">MTKWDKVLIVCLMAVSTLLIFPILQGQPKASQAVVSVGSEEKLRLDLNQDGTYAVNGRLGPVNIEVQDGSVRVTQENSPHHYCSRQGWVNSTAVPIVCLPNETVIRIQGEPGAEDTVIQ</sequence>
<accession>A0A140DWW5</accession>
<gene>
    <name evidence="1" type="ORF">AALO17_20080</name>
</gene>
<keyword evidence="2" id="KW-1185">Reference proteome</keyword>
<dbReference type="InterPro" id="IPR038690">
    <property type="entry name" value="NusG_2_sf"/>
</dbReference>
<dbReference type="Proteomes" id="UP000069771">
    <property type="component" value="Chromosome"/>
</dbReference>
<dbReference type="Pfam" id="PF07009">
    <property type="entry name" value="NusG_II"/>
    <property type="match status" value="1"/>
</dbReference>
<organism evidence="1 2">
    <name type="scientific">Faecalibaculum rodentium</name>
    <dbReference type="NCBI Taxonomy" id="1702221"/>
    <lineage>
        <taxon>Bacteria</taxon>
        <taxon>Bacillati</taxon>
        <taxon>Bacillota</taxon>
        <taxon>Erysipelotrichia</taxon>
        <taxon>Erysipelotrichales</taxon>
        <taxon>Erysipelotrichaceae</taxon>
        <taxon>Faecalibaculum</taxon>
    </lineage>
</organism>